<comment type="similarity">
    <text evidence="2">Belongs to the Fur family.</text>
</comment>
<evidence type="ECO:0000256" key="12">
    <source>
        <dbReference type="PIRSR" id="PIRSR602481-2"/>
    </source>
</evidence>
<feature type="binding site" evidence="12">
    <location>
        <position position="84"/>
    </location>
    <ligand>
        <name>Fe cation</name>
        <dbReference type="ChEBI" id="CHEBI:24875"/>
    </ligand>
</feature>
<reference evidence="13 14" key="1">
    <citation type="journal article" date="2015" name="Stand. Genomic Sci.">
        <title>Genomic Encyclopedia of Bacterial and Archaeal Type Strains, Phase III: the genomes of soil and plant-associated and newly described type strains.</title>
        <authorList>
            <person name="Whitman W.B."/>
            <person name="Woyke T."/>
            <person name="Klenk H.P."/>
            <person name="Zhou Y."/>
            <person name="Lilburn T.G."/>
            <person name="Beck B.J."/>
            <person name="De Vos P."/>
            <person name="Vandamme P."/>
            <person name="Eisen J.A."/>
            <person name="Garrity G."/>
            <person name="Hugenholtz P."/>
            <person name="Kyrpides N.C."/>
        </authorList>
    </citation>
    <scope>NUCLEOTIDE SEQUENCE [LARGE SCALE GENOMIC DNA]</scope>
    <source>
        <strain evidence="13 14">CECT 7306</strain>
    </source>
</reference>
<dbReference type="GO" id="GO:0000976">
    <property type="term" value="F:transcription cis-regulatory region binding"/>
    <property type="evidence" value="ECO:0007669"/>
    <property type="project" value="TreeGrafter"/>
</dbReference>
<dbReference type="PANTHER" id="PTHR33202">
    <property type="entry name" value="ZINC UPTAKE REGULATION PROTEIN"/>
    <property type="match status" value="1"/>
</dbReference>
<dbReference type="GO" id="GO:0008270">
    <property type="term" value="F:zinc ion binding"/>
    <property type="evidence" value="ECO:0007669"/>
    <property type="project" value="TreeGrafter"/>
</dbReference>
<keyword evidence="12" id="KW-0408">Iron</keyword>
<dbReference type="FunCoup" id="A0A3N1HTF3">
    <property type="interactions" value="47"/>
</dbReference>
<evidence type="ECO:0000256" key="6">
    <source>
        <dbReference type="ARBA" id="ARBA00022723"/>
    </source>
</evidence>
<dbReference type="InterPro" id="IPR002481">
    <property type="entry name" value="FUR"/>
</dbReference>
<dbReference type="Gene3D" id="1.10.10.10">
    <property type="entry name" value="Winged helix-like DNA-binding domain superfamily/Winged helix DNA-binding domain"/>
    <property type="match status" value="1"/>
</dbReference>
<evidence type="ECO:0000256" key="2">
    <source>
        <dbReference type="ARBA" id="ARBA00007957"/>
    </source>
</evidence>
<keyword evidence="6 11" id="KW-0479">Metal-binding</keyword>
<dbReference type="GO" id="GO:0045892">
    <property type="term" value="P:negative regulation of DNA-templated transcription"/>
    <property type="evidence" value="ECO:0007669"/>
    <property type="project" value="TreeGrafter"/>
</dbReference>
<evidence type="ECO:0000256" key="11">
    <source>
        <dbReference type="PIRSR" id="PIRSR602481-1"/>
    </source>
</evidence>
<dbReference type="CDD" id="cd07153">
    <property type="entry name" value="Fur_like"/>
    <property type="match status" value="1"/>
</dbReference>
<dbReference type="GO" id="GO:0003700">
    <property type="term" value="F:DNA-binding transcription factor activity"/>
    <property type="evidence" value="ECO:0007669"/>
    <property type="project" value="InterPro"/>
</dbReference>
<feature type="binding site" evidence="12">
    <location>
        <position position="122"/>
    </location>
    <ligand>
        <name>Fe cation</name>
        <dbReference type="ChEBI" id="CHEBI:24875"/>
    </ligand>
</feature>
<comment type="cofactor">
    <cofactor evidence="11">
        <name>Zn(2+)</name>
        <dbReference type="ChEBI" id="CHEBI:29105"/>
    </cofactor>
    <text evidence="11">Binds 1 zinc ion per subunit.</text>
</comment>
<comment type="cofactor">
    <cofactor evidence="12">
        <name>Mn(2+)</name>
        <dbReference type="ChEBI" id="CHEBI:29035"/>
    </cofactor>
    <cofactor evidence="12">
        <name>Fe(2+)</name>
        <dbReference type="ChEBI" id="CHEBI:29033"/>
    </cofactor>
    <text evidence="12">Binds 1 Mn(2+) or Fe(2+) ion per subunit.</text>
</comment>
<evidence type="ECO:0000256" key="9">
    <source>
        <dbReference type="ARBA" id="ARBA00023125"/>
    </source>
</evidence>
<dbReference type="InterPro" id="IPR043135">
    <property type="entry name" value="Fur_C"/>
</dbReference>
<dbReference type="GO" id="GO:0005829">
    <property type="term" value="C:cytosol"/>
    <property type="evidence" value="ECO:0007669"/>
    <property type="project" value="TreeGrafter"/>
</dbReference>
<name>A0A3N1HTF3_9ACTN</name>
<keyword evidence="9" id="KW-0238">DNA-binding</keyword>
<feature type="binding site" evidence="11">
    <location>
        <position position="133"/>
    </location>
    <ligand>
        <name>Zn(2+)</name>
        <dbReference type="ChEBI" id="CHEBI:29105"/>
    </ligand>
</feature>
<proteinExistence type="inferred from homology"/>
<evidence type="ECO:0000256" key="10">
    <source>
        <dbReference type="ARBA" id="ARBA00023163"/>
    </source>
</evidence>
<dbReference type="PANTHER" id="PTHR33202:SF2">
    <property type="entry name" value="FERRIC UPTAKE REGULATION PROTEIN"/>
    <property type="match status" value="1"/>
</dbReference>
<dbReference type="InterPro" id="IPR036390">
    <property type="entry name" value="WH_DNA-bd_sf"/>
</dbReference>
<evidence type="ECO:0000256" key="8">
    <source>
        <dbReference type="ARBA" id="ARBA00023015"/>
    </source>
</evidence>
<dbReference type="EMBL" id="RJKN01000001">
    <property type="protein sequence ID" value="ROP45801.1"/>
    <property type="molecule type" value="Genomic_DNA"/>
</dbReference>
<evidence type="ECO:0000256" key="3">
    <source>
        <dbReference type="ARBA" id="ARBA00011738"/>
    </source>
</evidence>
<dbReference type="SUPFAM" id="SSF46785">
    <property type="entry name" value="Winged helix' DNA-binding domain"/>
    <property type="match status" value="1"/>
</dbReference>
<evidence type="ECO:0000313" key="13">
    <source>
        <dbReference type="EMBL" id="ROP45801.1"/>
    </source>
</evidence>
<evidence type="ECO:0000256" key="7">
    <source>
        <dbReference type="ARBA" id="ARBA00022833"/>
    </source>
</evidence>
<accession>A0A3N1HTF3</accession>
<dbReference type="Proteomes" id="UP000276232">
    <property type="component" value="Unassembled WGS sequence"/>
</dbReference>
<dbReference type="Pfam" id="PF01475">
    <property type="entry name" value="FUR"/>
    <property type="match status" value="1"/>
</dbReference>
<evidence type="ECO:0000256" key="5">
    <source>
        <dbReference type="ARBA" id="ARBA00022491"/>
    </source>
</evidence>
<keyword evidence="7 11" id="KW-0862">Zinc</keyword>
<dbReference type="InterPro" id="IPR036388">
    <property type="entry name" value="WH-like_DNA-bd_sf"/>
</dbReference>
<sequence length="145" mass="15659">MGPVPQQQRVRRSSRQRDAVQESLAANDAFVSAQDLYAAMRERGNPIGLATVYRALQGMVEDDEVDVLRTDDGEAVYRRCSPSHHHHLVCRRCGRTVEVAGPDVEAWAAEVAAEHGFTAPDHVVEVFGTCAACTAAAADEAAARS</sequence>
<feature type="binding site" evidence="12">
    <location>
        <position position="105"/>
    </location>
    <ligand>
        <name>Fe cation</name>
        <dbReference type="ChEBI" id="CHEBI:24875"/>
    </ligand>
</feature>
<keyword evidence="8" id="KW-0805">Transcription regulation</keyword>
<evidence type="ECO:0000256" key="4">
    <source>
        <dbReference type="ARBA" id="ARBA00022490"/>
    </source>
</evidence>
<evidence type="ECO:0000256" key="1">
    <source>
        <dbReference type="ARBA" id="ARBA00004496"/>
    </source>
</evidence>
<dbReference type="Gene3D" id="3.30.1490.190">
    <property type="match status" value="1"/>
</dbReference>
<dbReference type="AlphaFoldDB" id="A0A3N1HTF3"/>
<dbReference type="InParanoid" id="A0A3N1HTF3"/>
<dbReference type="FunFam" id="1.10.10.10:FF:000459">
    <property type="entry name" value="Ferric uptake regulation protein"/>
    <property type="match status" value="1"/>
</dbReference>
<comment type="subcellular location">
    <subcellularLocation>
        <location evidence="1">Cytoplasm</location>
    </subcellularLocation>
</comment>
<feature type="binding site" evidence="11">
    <location>
        <position position="130"/>
    </location>
    <ligand>
        <name>Zn(2+)</name>
        <dbReference type="ChEBI" id="CHEBI:29105"/>
    </ligand>
</feature>
<keyword evidence="5" id="KW-0678">Repressor</keyword>
<feature type="binding site" evidence="11">
    <location>
        <position position="93"/>
    </location>
    <ligand>
        <name>Zn(2+)</name>
        <dbReference type="ChEBI" id="CHEBI:29105"/>
    </ligand>
</feature>
<comment type="caution">
    <text evidence="13">The sequence shown here is derived from an EMBL/GenBank/DDBJ whole genome shotgun (WGS) entry which is preliminary data.</text>
</comment>
<keyword evidence="4" id="KW-0963">Cytoplasm</keyword>
<feature type="binding site" evidence="11">
    <location>
        <position position="90"/>
    </location>
    <ligand>
        <name>Zn(2+)</name>
        <dbReference type="ChEBI" id="CHEBI:29105"/>
    </ligand>
</feature>
<gene>
    <name evidence="13" type="ORF">EDC03_0410</name>
</gene>
<protein>
    <submittedName>
        <fullName evidence="13">Fur family ferric uptake transcriptional regulator</fullName>
    </submittedName>
</protein>
<keyword evidence="14" id="KW-1185">Reference proteome</keyword>
<organism evidence="13 14">
    <name type="scientific">Pseudokineococcus lusitanus</name>
    <dbReference type="NCBI Taxonomy" id="763993"/>
    <lineage>
        <taxon>Bacteria</taxon>
        <taxon>Bacillati</taxon>
        <taxon>Actinomycetota</taxon>
        <taxon>Actinomycetes</taxon>
        <taxon>Kineosporiales</taxon>
        <taxon>Kineosporiaceae</taxon>
        <taxon>Pseudokineococcus</taxon>
    </lineage>
</organism>
<evidence type="ECO:0000313" key="14">
    <source>
        <dbReference type="Proteomes" id="UP000276232"/>
    </source>
</evidence>
<keyword evidence="10" id="KW-0804">Transcription</keyword>
<comment type="subunit">
    <text evidence="3">Homodimer.</text>
</comment>
<dbReference type="GO" id="GO:1900376">
    <property type="term" value="P:regulation of secondary metabolite biosynthetic process"/>
    <property type="evidence" value="ECO:0007669"/>
    <property type="project" value="TreeGrafter"/>
</dbReference>